<dbReference type="Proteomes" id="UP001152178">
    <property type="component" value="Unassembled WGS sequence"/>
</dbReference>
<proteinExistence type="predicted"/>
<dbReference type="EMBL" id="JAPFQA010000021">
    <property type="protein sequence ID" value="MCZ8548048.1"/>
    <property type="molecule type" value="Genomic_DNA"/>
</dbReference>
<organism evidence="1 2">
    <name type="scientific">Mesorhizobium qingshengii</name>
    <dbReference type="NCBI Taxonomy" id="1165689"/>
    <lineage>
        <taxon>Bacteria</taxon>
        <taxon>Pseudomonadati</taxon>
        <taxon>Pseudomonadota</taxon>
        <taxon>Alphaproteobacteria</taxon>
        <taxon>Hyphomicrobiales</taxon>
        <taxon>Phyllobacteriaceae</taxon>
        <taxon>Mesorhizobium</taxon>
    </lineage>
</organism>
<dbReference type="RefSeq" id="WP_269908312.1">
    <property type="nucleotide sequence ID" value="NZ_JAPFQA010000021.1"/>
</dbReference>
<name>A0ABT4R2I5_9HYPH</name>
<comment type="caution">
    <text evidence="1">The sequence shown here is derived from an EMBL/GenBank/DDBJ whole genome shotgun (WGS) entry which is preliminary data.</text>
</comment>
<protein>
    <submittedName>
        <fullName evidence="1">Uncharacterized protein</fullName>
    </submittedName>
</protein>
<gene>
    <name evidence="1" type="ORF">OOJ09_28055</name>
</gene>
<keyword evidence="2" id="KW-1185">Reference proteome</keyword>
<sequence length="110" mass="12459">MRKVHVLPWLTDPQLLLAGEPLMISQSNWQHEPGEDWSAGLSVRYHGHPEISTELCIGREEIGDEVGYVAVVSGNDLEPFRYLFETLHGAMLTAETMAVQLICDRRREVD</sequence>
<evidence type="ECO:0000313" key="2">
    <source>
        <dbReference type="Proteomes" id="UP001152178"/>
    </source>
</evidence>
<reference evidence="1" key="1">
    <citation type="submission" date="2022-11" db="EMBL/GenBank/DDBJ databases">
        <authorList>
            <person name="Coimbra C."/>
        </authorList>
    </citation>
    <scope>NUCLEOTIDE SEQUENCE</scope>
    <source>
        <strain evidence="1">Jales19</strain>
    </source>
</reference>
<accession>A0ABT4R2I5</accession>
<evidence type="ECO:0000313" key="1">
    <source>
        <dbReference type="EMBL" id="MCZ8548048.1"/>
    </source>
</evidence>